<dbReference type="InterPro" id="IPR023346">
    <property type="entry name" value="Lysozyme-like_dom_sf"/>
</dbReference>
<dbReference type="EMBL" id="MGDI01000011">
    <property type="protein sequence ID" value="OGL54562.1"/>
    <property type="molecule type" value="Genomic_DNA"/>
</dbReference>
<evidence type="ECO:0000313" key="5">
    <source>
        <dbReference type="Proteomes" id="UP000178082"/>
    </source>
</evidence>
<dbReference type="SUPFAM" id="SSF48452">
    <property type="entry name" value="TPR-like"/>
    <property type="match status" value="2"/>
</dbReference>
<name>A0A1F7SL96_9BACT</name>
<dbReference type="InterPro" id="IPR000189">
    <property type="entry name" value="Transglyc_AS"/>
</dbReference>
<dbReference type="STRING" id="1817883.A3G31_10430"/>
<gene>
    <name evidence="4" type="ORF">A3G31_10430</name>
</gene>
<dbReference type="InterPro" id="IPR008258">
    <property type="entry name" value="Transglycosylase_SLT_dom_1"/>
</dbReference>
<dbReference type="Gene3D" id="1.10.530.10">
    <property type="match status" value="1"/>
</dbReference>
<proteinExistence type="inferred from homology"/>
<evidence type="ECO:0000259" key="3">
    <source>
        <dbReference type="Pfam" id="PF01464"/>
    </source>
</evidence>
<evidence type="ECO:0000256" key="1">
    <source>
        <dbReference type="ARBA" id="ARBA00007734"/>
    </source>
</evidence>
<comment type="caution">
    <text evidence="4">The sequence shown here is derived from an EMBL/GenBank/DDBJ whole genome shotgun (WGS) entry which is preliminary data.</text>
</comment>
<dbReference type="SUPFAM" id="SSF53955">
    <property type="entry name" value="Lysozyme-like"/>
    <property type="match status" value="1"/>
</dbReference>
<dbReference type="InterPro" id="IPR019734">
    <property type="entry name" value="TPR_rpt"/>
</dbReference>
<protein>
    <recommendedName>
        <fullName evidence="3">Transglycosylase SLT domain-containing protein</fullName>
    </recommendedName>
</protein>
<dbReference type="Proteomes" id="UP000178082">
    <property type="component" value="Unassembled WGS sequence"/>
</dbReference>
<dbReference type="SMART" id="SM00028">
    <property type="entry name" value="TPR"/>
    <property type="match status" value="2"/>
</dbReference>
<dbReference type="PANTHER" id="PTHR37423">
    <property type="entry name" value="SOLUBLE LYTIC MUREIN TRANSGLYCOSYLASE-RELATED"/>
    <property type="match status" value="1"/>
</dbReference>
<dbReference type="GO" id="GO:0000270">
    <property type="term" value="P:peptidoglycan metabolic process"/>
    <property type="evidence" value="ECO:0007669"/>
    <property type="project" value="InterPro"/>
</dbReference>
<comment type="similarity">
    <text evidence="1">Belongs to the transglycosylase Slt family.</text>
</comment>
<organism evidence="4 5">
    <name type="scientific">Candidatus Schekmanbacteria bacterium RIFCSPLOWO2_12_FULL_38_15</name>
    <dbReference type="NCBI Taxonomy" id="1817883"/>
    <lineage>
        <taxon>Bacteria</taxon>
        <taxon>Candidatus Schekmaniibacteriota</taxon>
    </lineage>
</organism>
<dbReference type="PROSITE" id="PS51257">
    <property type="entry name" value="PROKAR_LIPOPROTEIN"/>
    <property type="match status" value="1"/>
</dbReference>
<dbReference type="PROSITE" id="PS00922">
    <property type="entry name" value="TRANSGLYCOSYLASE"/>
    <property type="match status" value="1"/>
</dbReference>
<dbReference type="Pfam" id="PF13174">
    <property type="entry name" value="TPR_6"/>
    <property type="match status" value="3"/>
</dbReference>
<accession>A0A1F7SL96</accession>
<dbReference type="CDD" id="cd13401">
    <property type="entry name" value="Slt70-like"/>
    <property type="match status" value="1"/>
</dbReference>
<dbReference type="GO" id="GO:0008933">
    <property type="term" value="F:peptidoglycan lytic transglycosylase activity"/>
    <property type="evidence" value="ECO:0007669"/>
    <property type="project" value="InterPro"/>
</dbReference>
<dbReference type="PANTHER" id="PTHR37423:SF2">
    <property type="entry name" value="MEMBRANE-BOUND LYTIC MUREIN TRANSGLYCOSYLASE C"/>
    <property type="match status" value="1"/>
</dbReference>
<dbReference type="PROSITE" id="PS50005">
    <property type="entry name" value="TPR"/>
    <property type="match status" value="1"/>
</dbReference>
<dbReference type="InterPro" id="IPR011990">
    <property type="entry name" value="TPR-like_helical_dom_sf"/>
</dbReference>
<dbReference type="Gene3D" id="1.25.40.10">
    <property type="entry name" value="Tetratricopeptide repeat domain"/>
    <property type="match status" value="3"/>
</dbReference>
<sequence>MLRKFPAVLSLILLILTGCISSLKDRNGKIAGELKTVPAKEGKQELNPYLGGLDYYKRNEFDKAVREFEKAITDFPEIKDYSLYYLFKIAEYRYDYDECRRIYGVLFNEFPKSRWVEECMYEMGNILFANMKWEEARGIFNEFNRKFPVSNFIASSYYRIGLSYVYIGENDKGKEIFNYLWINYPLSRESREAEKFLKDAYKTESIESMFRTSELLIRADKFYDARKFDETLSISRFILNSNAERQYKLDVMRKMAECYERMKKYLNAVSSYKKLIEEIEKENDRIRLPLIYYKFARACYQINYKEGFEWVKKKLIEKFPDSEFVKDMLYTAGRYYEDEKNFNEAIESFNEVLKKDKDSAYTDDVLWHIGWVYYLKGGLSESAEYFLKERENFKNSESINKSIYWCYKSLEKNKDRDRAVDVLKDSIKDYQSYYWLLCNYKIKNKDVFYDYNPSRFERYGRNINDGSDKSKTKEISLDVWNEIIRKMTSDGARDFIKRAMVLWRIGLADDSIAELKYAKETIQKNDRESLISLAEILWMTGNYTIPIKILSNMSGSLSEETNLMAVKLNEIFYPAAYWDIVYKYSMDNGIDPFLVLAIMRQESFFDPNSLSPAGAIGLLQIMPKTALKILKENGEDYFEKNQLYESETNILLGIKYISKLLLKYNNNLVFAIAAYNAGEHQVKEWQSRFPDRELDEFIESIPYPETKNYIKKVITNYENYYRIYSAEE</sequence>
<dbReference type="GO" id="GO:0016020">
    <property type="term" value="C:membrane"/>
    <property type="evidence" value="ECO:0007669"/>
    <property type="project" value="InterPro"/>
</dbReference>
<feature type="repeat" description="TPR" evidence="2">
    <location>
        <begin position="326"/>
        <end position="359"/>
    </location>
</feature>
<feature type="domain" description="Transglycosylase SLT" evidence="3">
    <location>
        <begin position="583"/>
        <end position="694"/>
    </location>
</feature>
<dbReference type="AlphaFoldDB" id="A0A1F7SL96"/>
<dbReference type="Pfam" id="PF01464">
    <property type="entry name" value="SLT"/>
    <property type="match status" value="1"/>
</dbReference>
<reference evidence="4 5" key="1">
    <citation type="journal article" date="2016" name="Nat. Commun.">
        <title>Thousands of microbial genomes shed light on interconnected biogeochemical processes in an aquifer system.</title>
        <authorList>
            <person name="Anantharaman K."/>
            <person name="Brown C.T."/>
            <person name="Hug L.A."/>
            <person name="Sharon I."/>
            <person name="Castelle C.J."/>
            <person name="Probst A.J."/>
            <person name="Thomas B.C."/>
            <person name="Singh A."/>
            <person name="Wilkins M.J."/>
            <person name="Karaoz U."/>
            <person name="Brodie E.L."/>
            <person name="Williams K.H."/>
            <person name="Hubbard S.S."/>
            <person name="Banfield J.F."/>
        </authorList>
    </citation>
    <scope>NUCLEOTIDE SEQUENCE [LARGE SCALE GENOMIC DNA]</scope>
</reference>
<evidence type="ECO:0000313" key="4">
    <source>
        <dbReference type="EMBL" id="OGL54562.1"/>
    </source>
</evidence>
<evidence type="ECO:0000256" key="2">
    <source>
        <dbReference type="PROSITE-ProRule" id="PRU00339"/>
    </source>
</evidence>
<keyword evidence="2" id="KW-0802">TPR repeat</keyword>